<dbReference type="InterPro" id="IPR004323">
    <property type="entry name" value="Ion_tolerance_CutA"/>
</dbReference>
<dbReference type="GO" id="GO:0010038">
    <property type="term" value="P:response to metal ion"/>
    <property type="evidence" value="ECO:0007669"/>
    <property type="project" value="InterPro"/>
</dbReference>
<dbReference type="Pfam" id="PF03091">
    <property type="entry name" value="CutA1"/>
    <property type="match status" value="1"/>
</dbReference>
<accession>A0A0S4LRR1</accession>
<gene>
    <name evidence="2" type="primary">cutA</name>
    <name evidence="2" type="ORF">COMA2_70131</name>
</gene>
<evidence type="ECO:0000313" key="2">
    <source>
        <dbReference type="EMBL" id="CUS39405.1"/>
    </source>
</evidence>
<evidence type="ECO:0000313" key="3">
    <source>
        <dbReference type="Proteomes" id="UP000198736"/>
    </source>
</evidence>
<dbReference type="Gene3D" id="3.30.70.120">
    <property type="match status" value="1"/>
</dbReference>
<sequence>MGAEPVHVVVVMVTTASQEEAVKIANQVVQSRLAACASTVPTVRSTYWWEGKLMNDQESLLLIKTTSDKFNSLEEAIRKVHSYKVPEIIAIPVGQGFPPYLEWIHRETS</sequence>
<dbReference type="OrthoDB" id="37622at2"/>
<evidence type="ECO:0000256" key="1">
    <source>
        <dbReference type="ARBA" id="ARBA00010169"/>
    </source>
</evidence>
<dbReference type="GO" id="GO:0005507">
    <property type="term" value="F:copper ion binding"/>
    <property type="evidence" value="ECO:0007669"/>
    <property type="project" value="TreeGrafter"/>
</dbReference>
<protein>
    <submittedName>
        <fullName evidence="2">Divalent-cation tolerance protein CutA</fullName>
    </submittedName>
</protein>
<dbReference type="PANTHER" id="PTHR23419">
    <property type="entry name" value="DIVALENT CATION TOLERANCE CUTA-RELATED"/>
    <property type="match status" value="1"/>
</dbReference>
<proteinExistence type="inferred from homology"/>
<organism evidence="2 3">
    <name type="scientific">Candidatus Nitrospira nitrificans</name>
    <dbReference type="NCBI Taxonomy" id="1742973"/>
    <lineage>
        <taxon>Bacteria</taxon>
        <taxon>Pseudomonadati</taxon>
        <taxon>Nitrospirota</taxon>
        <taxon>Nitrospiria</taxon>
        <taxon>Nitrospirales</taxon>
        <taxon>Nitrospiraceae</taxon>
        <taxon>Nitrospira</taxon>
    </lineage>
</organism>
<keyword evidence="3" id="KW-1185">Reference proteome</keyword>
<name>A0A0S4LRR1_9BACT</name>
<dbReference type="PANTHER" id="PTHR23419:SF8">
    <property type="entry name" value="FI09726P"/>
    <property type="match status" value="1"/>
</dbReference>
<dbReference type="Proteomes" id="UP000198736">
    <property type="component" value="Unassembled WGS sequence"/>
</dbReference>
<dbReference type="STRING" id="1742973.COMA2_70131"/>
<dbReference type="InterPro" id="IPR011322">
    <property type="entry name" value="N-reg_PII-like_a/b"/>
</dbReference>
<reference evidence="3" key="1">
    <citation type="submission" date="2015-10" db="EMBL/GenBank/DDBJ databases">
        <authorList>
            <person name="Luecker S."/>
            <person name="Luecker S."/>
        </authorList>
    </citation>
    <scope>NUCLEOTIDE SEQUENCE [LARGE SCALE GENOMIC DNA]</scope>
</reference>
<dbReference type="InterPro" id="IPR015867">
    <property type="entry name" value="N-reg_PII/ATP_PRibTrfase_C"/>
</dbReference>
<dbReference type="AlphaFoldDB" id="A0A0S4LRR1"/>
<comment type="similarity">
    <text evidence="1">Belongs to the CutA family.</text>
</comment>
<dbReference type="SUPFAM" id="SSF54913">
    <property type="entry name" value="GlnB-like"/>
    <property type="match status" value="1"/>
</dbReference>
<dbReference type="EMBL" id="CZPZ01000034">
    <property type="protein sequence ID" value="CUS39405.1"/>
    <property type="molecule type" value="Genomic_DNA"/>
</dbReference>